<evidence type="ECO:0000259" key="1">
    <source>
        <dbReference type="Pfam" id="PF03625"/>
    </source>
</evidence>
<dbReference type="SUPFAM" id="SSF103247">
    <property type="entry name" value="TT1751-like"/>
    <property type="match status" value="1"/>
</dbReference>
<dbReference type="Pfam" id="PF03625">
    <property type="entry name" value="DUF302"/>
    <property type="match status" value="1"/>
</dbReference>
<dbReference type="InterPro" id="IPR005180">
    <property type="entry name" value="DUF302"/>
</dbReference>
<dbReference type="Proteomes" id="UP001300672">
    <property type="component" value="Chromosome"/>
</dbReference>
<reference evidence="2" key="1">
    <citation type="journal article" date="2023" name="Int. J. Mol. Sci.">
        <title>Metagenomics Revealed a New Genus 'Candidatus Thiocaldithrix dubininis' gen. nov., sp. nov. and a New Species 'Candidatus Thiothrix putei' sp. nov. in the Family Thiotrichaceae, Some Members of Which Have Traits of Both Na+- and H+-Motive Energetics.</title>
        <authorList>
            <person name="Ravin N.V."/>
            <person name="Muntyan M.S."/>
            <person name="Smolyakov D.D."/>
            <person name="Rudenko T.S."/>
            <person name="Beletsky A.V."/>
            <person name="Mardanov A.V."/>
            <person name="Grabovich M.Y."/>
        </authorList>
    </citation>
    <scope>NUCLEOTIDE SEQUENCE</scope>
    <source>
        <strain evidence="2">GKL-01</strain>
    </source>
</reference>
<proteinExistence type="predicted"/>
<sequence length="204" mass="21886">MGFLRNLLAAIGVLSLIIGTVAYLKFAPMLGQVSNLKQDVQVLKQLDPKAKQVYTEVWDKLKSSGNSADATVWKVPVKAGLTAEAVEQSLAKAANAYLITNLYPVSVSELAKAETGLEHRLFKTYQVCGGMTAMLMLEQSDAASAYLPCQVSLVQDKQGNLALYSQNMDMMIYGGKPLPPALLGEATKIKNSILDMMNKAAAGA</sequence>
<dbReference type="EMBL" id="CP124755">
    <property type="protein sequence ID" value="WGZ91350.1"/>
    <property type="molecule type" value="Genomic_DNA"/>
</dbReference>
<feature type="domain" description="DUF302" evidence="1">
    <location>
        <begin position="107"/>
        <end position="163"/>
    </location>
</feature>
<dbReference type="KEGG" id="tdu:QJT80_02495"/>
<accession>A0AA95KIS9</accession>
<reference evidence="2" key="2">
    <citation type="submission" date="2023-04" db="EMBL/GenBank/DDBJ databases">
        <authorList>
            <person name="Beletskiy A.V."/>
            <person name="Mardanov A.V."/>
            <person name="Ravin N.V."/>
        </authorList>
    </citation>
    <scope>NUCLEOTIDE SEQUENCE</scope>
    <source>
        <strain evidence="2">GKL-01</strain>
    </source>
</reference>
<evidence type="ECO:0000313" key="2">
    <source>
        <dbReference type="EMBL" id="WGZ91350.1"/>
    </source>
</evidence>
<dbReference type="InterPro" id="IPR035923">
    <property type="entry name" value="TT1751-like_sf"/>
</dbReference>
<protein>
    <submittedName>
        <fullName evidence="2">DUF302 domain-containing protein</fullName>
    </submittedName>
</protein>
<organism evidence="2">
    <name type="scientific">Candidatus Thiocaldithrix dubininis</name>
    <dbReference type="NCBI Taxonomy" id="3080823"/>
    <lineage>
        <taxon>Bacteria</taxon>
        <taxon>Pseudomonadati</taxon>
        <taxon>Pseudomonadota</taxon>
        <taxon>Gammaproteobacteria</taxon>
        <taxon>Thiotrichales</taxon>
        <taxon>Thiotrichaceae</taxon>
        <taxon>Candidatus Thiocaldithrix</taxon>
    </lineage>
</organism>
<gene>
    <name evidence="2" type="ORF">QJT80_02495</name>
</gene>
<dbReference type="AlphaFoldDB" id="A0AA95KIS9"/>
<name>A0AA95KIS9_9GAMM</name>